<accession>A0AAJ0F2K9</accession>
<sequence length="344" mass="38614">MVGYNGEDQSTEINFAVWLLVGVSTLFLAVRLWCRQHFAQLWWDDLVLTISWLLLLVAAALVSCTIAVVYHDTDDGHRAFFRYQNTSTWLAAAATTWTKVAFAITLTKIVQERILKYFLWFIIAVANLILIPGSLSIWIPACGDPRAIYRPANGTCLELYSLQCLGGSFMATGGIIDVTLALLPWFLLRKLQLAKREKVGLSIAMGLGAVTGVIVIMRTFFQFVQGDYNYNYMVFMLLFNFLEPAVTIIAQTIPIFRVLFIRAKRATQKSKTSGVQVLTPTSNVELVPTKSDLYRNPFHCLEVLFWSRNPLPSLPVGVLVMTKPPDPACAAELSNPRPNLCRRK</sequence>
<dbReference type="AlphaFoldDB" id="A0AAJ0F2K9"/>
<organism evidence="8 9">
    <name type="scientific">Echria macrotheca</name>
    <dbReference type="NCBI Taxonomy" id="438768"/>
    <lineage>
        <taxon>Eukaryota</taxon>
        <taxon>Fungi</taxon>
        <taxon>Dikarya</taxon>
        <taxon>Ascomycota</taxon>
        <taxon>Pezizomycotina</taxon>
        <taxon>Sordariomycetes</taxon>
        <taxon>Sordariomycetidae</taxon>
        <taxon>Sordariales</taxon>
        <taxon>Schizotheciaceae</taxon>
        <taxon>Echria</taxon>
    </lineage>
</organism>
<feature type="transmembrane region" description="Helical" evidence="6">
    <location>
        <begin position="46"/>
        <end position="69"/>
    </location>
</feature>
<dbReference type="GO" id="GO:0016020">
    <property type="term" value="C:membrane"/>
    <property type="evidence" value="ECO:0007669"/>
    <property type="project" value="UniProtKB-SubCell"/>
</dbReference>
<comment type="similarity">
    <text evidence="5">Belongs to the SAT4 family.</text>
</comment>
<keyword evidence="4 6" id="KW-0472">Membrane</keyword>
<evidence type="ECO:0000256" key="1">
    <source>
        <dbReference type="ARBA" id="ARBA00004141"/>
    </source>
</evidence>
<evidence type="ECO:0000313" key="8">
    <source>
        <dbReference type="EMBL" id="KAK1751257.1"/>
    </source>
</evidence>
<reference evidence="8" key="1">
    <citation type="submission" date="2023-06" db="EMBL/GenBank/DDBJ databases">
        <title>Genome-scale phylogeny and comparative genomics of the fungal order Sordariales.</title>
        <authorList>
            <consortium name="Lawrence Berkeley National Laboratory"/>
            <person name="Hensen N."/>
            <person name="Bonometti L."/>
            <person name="Westerberg I."/>
            <person name="Brannstrom I.O."/>
            <person name="Guillou S."/>
            <person name="Cros-Aarteil S."/>
            <person name="Calhoun S."/>
            <person name="Haridas S."/>
            <person name="Kuo A."/>
            <person name="Mondo S."/>
            <person name="Pangilinan J."/>
            <person name="Riley R."/>
            <person name="Labutti K."/>
            <person name="Andreopoulos B."/>
            <person name="Lipzen A."/>
            <person name="Chen C."/>
            <person name="Yanf M."/>
            <person name="Daum C."/>
            <person name="Ng V."/>
            <person name="Clum A."/>
            <person name="Steindorff A."/>
            <person name="Ohm R."/>
            <person name="Martin F."/>
            <person name="Silar P."/>
            <person name="Natvig D."/>
            <person name="Lalanne C."/>
            <person name="Gautier V."/>
            <person name="Ament-Velasquez S.L."/>
            <person name="Kruys A."/>
            <person name="Hutchinson M.I."/>
            <person name="Powell A.J."/>
            <person name="Barry K."/>
            <person name="Miller A.N."/>
            <person name="Grigoriev I.V."/>
            <person name="Debuchy R."/>
            <person name="Gladieux P."/>
            <person name="Thoren M.H."/>
            <person name="Johannesson H."/>
        </authorList>
    </citation>
    <scope>NUCLEOTIDE SEQUENCE</scope>
    <source>
        <strain evidence="8">PSN4</strain>
    </source>
</reference>
<feature type="transmembrane region" description="Helical" evidence="6">
    <location>
        <begin position="159"/>
        <end position="187"/>
    </location>
</feature>
<dbReference type="EMBL" id="MU839842">
    <property type="protein sequence ID" value="KAK1751257.1"/>
    <property type="molecule type" value="Genomic_DNA"/>
</dbReference>
<keyword evidence="3 6" id="KW-1133">Transmembrane helix</keyword>
<gene>
    <name evidence="8" type="ORF">QBC47DRAFT_454639</name>
</gene>
<feature type="domain" description="Rhodopsin" evidence="7">
    <location>
        <begin position="30"/>
        <end position="261"/>
    </location>
</feature>
<dbReference type="InterPro" id="IPR049326">
    <property type="entry name" value="Rhodopsin_dom_fungi"/>
</dbReference>
<name>A0AAJ0F2K9_9PEZI</name>
<dbReference type="InterPro" id="IPR052337">
    <property type="entry name" value="SAT4-like"/>
</dbReference>
<evidence type="ECO:0000313" key="9">
    <source>
        <dbReference type="Proteomes" id="UP001239445"/>
    </source>
</evidence>
<feature type="transmembrane region" description="Helical" evidence="6">
    <location>
        <begin position="199"/>
        <end position="221"/>
    </location>
</feature>
<evidence type="ECO:0000256" key="6">
    <source>
        <dbReference type="SAM" id="Phobius"/>
    </source>
</evidence>
<feature type="transmembrane region" description="Helical" evidence="6">
    <location>
        <begin position="117"/>
        <end position="139"/>
    </location>
</feature>
<feature type="transmembrane region" description="Helical" evidence="6">
    <location>
        <begin position="233"/>
        <end position="260"/>
    </location>
</feature>
<feature type="transmembrane region" description="Helical" evidence="6">
    <location>
        <begin position="89"/>
        <end position="110"/>
    </location>
</feature>
<evidence type="ECO:0000256" key="5">
    <source>
        <dbReference type="ARBA" id="ARBA00038359"/>
    </source>
</evidence>
<keyword evidence="9" id="KW-1185">Reference proteome</keyword>
<dbReference type="Pfam" id="PF20684">
    <property type="entry name" value="Fung_rhodopsin"/>
    <property type="match status" value="1"/>
</dbReference>
<dbReference type="PANTHER" id="PTHR33048">
    <property type="entry name" value="PTH11-LIKE INTEGRAL MEMBRANE PROTEIN (AFU_ORTHOLOGUE AFUA_5G11245)"/>
    <property type="match status" value="1"/>
</dbReference>
<keyword evidence="2 6" id="KW-0812">Transmembrane</keyword>
<protein>
    <recommendedName>
        <fullName evidence="7">Rhodopsin domain-containing protein</fullName>
    </recommendedName>
</protein>
<feature type="transmembrane region" description="Helical" evidence="6">
    <location>
        <begin position="15"/>
        <end position="34"/>
    </location>
</feature>
<evidence type="ECO:0000259" key="7">
    <source>
        <dbReference type="Pfam" id="PF20684"/>
    </source>
</evidence>
<dbReference type="PANTHER" id="PTHR33048:SF42">
    <property type="entry name" value="INTEGRAL MEMBRANE PROTEIN"/>
    <property type="match status" value="1"/>
</dbReference>
<evidence type="ECO:0000256" key="2">
    <source>
        <dbReference type="ARBA" id="ARBA00022692"/>
    </source>
</evidence>
<evidence type="ECO:0000256" key="4">
    <source>
        <dbReference type="ARBA" id="ARBA00023136"/>
    </source>
</evidence>
<proteinExistence type="inferred from homology"/>
<dbReference type="Proteomes" id="UP001239445">
    <property type="component" value="Unassembled WGS sequence"/>
</dbReference>
<comment type="subcellular location">
    <subcellularLocation>
        <location evidence="1">Membrane</location>
        <topology evidence="1">Multi-pass membrane protein</topology>
    </subcellularLocation>
</comment>
<comment type="caution">
    <text evidence="8">The sequence shown here is derived from an EMBL/GenBank/DDBJ whole genome shotgun (WGS) entry which is preliminary data.</text>
</comment>
<evidence type="ECO:0000256" key="3">
    <source>
        <dbReference type="ARBA" id="ARBA00022989"/>
    </source>
</evidence>